<accession>A0A8C5R5F6</accession>
<reference evidence="13" key="2">
    <citation type="submission" date="2025-09" db="UniProtKB">
        <authorList>
            <consortium name="Ensembl"/>
        </authorList>
    </citation>
    <scope>IDENTIFICATION</scope>
</reference>
<dbReference type="OrthoDB" id="9836372at2759"/>
<keyword evidence="7 10" id="KW-0460">Magnesium</keyword>
<keyword evidence="10" id="KW-0464">Manganese</keyword>
<evidence type="ECO:0000313" key="14">
    <source>
        <dbReference type="Proteomes" id="UP000694569"/>
    </source>
</evidence>
<keyword evidence="5" id="KW-0227">DNA damage</keyword>
<dbReference type="Ensembl" id="ENSLLET00000049156.1">
    <property type="protein sequence ID" value="ENSLLEP00000047298.1"/>
    <property type="gene ID" value="ENSLLEG00000029907.1"/>
</dbReference>
<feature type="active site" evidence="9">
    <location>
        <position position="124"/>
    </location>
</feature>
<dbReference type="GO" id="GO:0006284">
    <property type="term" value="P:base-excision repair"/>
    <property type="evidence" value="ECO:0007669"/>
    <property type="project" value="TreeGrafter"/>
</dbReference>
<feature type="binding site" evidence="10">
    <location>
        <position position="242"/>
    </location>
    <ligand>
        <name>Mg(2+)</name>
        <dbReference type="ChEBI" id="CHEBI:18420"/>
        <label>1</label>
    </ligand>
</feature>
<keyword evidence="8" id="KW-0234">DNA repair</keyword>
<name>A0A8C5R5F6_9ANUR</name>
<dbReference type="SUPFAM" id="SSF56219">
    <property type="entry name" value="DNase I-like"/>
    <property type="match status" value="1"/>
</dbReference>
<dbReference type="EC" id="3.1.11.2" evidence="3"/>
<feature type="domain" description="Endonuclease/exonuclease/phosphatase" evidence="12">
    <location>
        <begin position="19"/>
        <end position="242"/>
    </location>
</feature>
<keyword evidence="6" id="KW-0378">Hydrolase</keyword>
<dbReference type="InterPro" id="IPR005135">
    <property type="entry name" value="Endo/exonuclease/phosphatase"/>
</dbReference>
<feature type="binding site" evidence="10">
    <location>
        <position position="51"/>
    </location>
    <ligand>
        <name>Mg(2+)</name>
        <dbReference type="ChEBI" id="CHEBI:18420"/>
        <label>1</label>
    </ligand>
</feature>
<evidence type="ECO:0000256" key="11">
    <source>
        <dbReference type="PIRSR" id="PIRSR604808-3"/>
    </source>
</evidence>
<protein>
    <recommendedName>
        <fullName evidence="3">exodeoxyribonuclease III</fullName>
        <ecNumber evidence="3">3.1.11.2</ecNumber>
    </recommendedName>
</protein>
<dbReference type="GO" id="GO:0003906">
    <property type="term" value="F:DNA-(apurinic or apyrimidinic site) endonuclease activity"/>
    <property type="evidence" value="ECO:0007669"/>
    <property type="project" value="TreeGrafter"/>
</dbReference>
<feature type="active site" description="Proton donor/acceptor" evidence="9">
    <location>
        <position position="154"/>
    </location>
</feature>
<evidence type="ECO:0000256" key="2">
    <source>
        <dbReference type="ARBA" id="ARBA00007092"/>
    </source>
</evidence>
<feature type="site" description="Important for catalytic activity" evidence="11">
    <location>
        <position position="217"/>
    </location>
</feature>
<dbReference type="Pfam" id="PF03372">
    <property type="entry name" value="Exo_endo_phos"/>
    <property type="match status" value="1"/>
</dbReference>
<dbReference type="CDD" id="cd09076">
    <property type="entry name" value="L1-EN"/>
    <property type="match status" value="1"/>
</dbReference>
<feature type="active site" description="Proton acceptor" evidence="9">
    <location>
        <position position="242"/>
    </location>
</feature>
<comment type="cofactor">
    <cofactor evidence="10">
        <name>Mg(2+)</name>
        <dbReference type="ChEBI" id="CHEBI:18420"/>
    </cofactor>
    <cofactor evidence="10">
        <name>Mn(2+)</name>
        <dbReference type="ChEBI" id="CHEBI:29035"/>
    </cofactor>
    <text evidence="10">Probably binds two magnesium or manganese ions per subunit.</text>
</comment>
<comment type="catalytic activity">
    <reaction evidence="1">
        <text>Exonucleolytic cleavage in the 3'- to 5'-direction to yield nucleoside 5'-phosphates.</text>
        <dbReference type="EC" id="3.1.11.2"/>
    </reaction>
</comment>
<dbReference type="InterPro" id="IPR004808">
    <property type="entry name" value="AP_endonuc_1"/>
</dbReference>
<dbReference type="GO" id="GO:0046872">
    <property type="term" value="F:metal ion binding"/>
    <property type="evidence" value="ECO:0007669"/>
    <property type="project" value="UniProtKB-KW"/>
</dbReference>
<sequence>MSCPRAGVAAPVLVDLEVVSYNVRGLNKLEKRRRLLRDLASLRTSIAFLQETHFCSTTLPSLRDRRFPLGFFDHNPDSKSRGTAILFAASVPFVLIESHSAGDGRSVFVKGSIGGSIYTFANVYLPNIKQHEYLTKSLRALETFTEGTLILGGDFNIPLVPREDSSSSSHRTPHRALCKICRSLQNLRLVDVWRALHPTTRDYTYYSSVHHTYSRLDYLFVSQFDLPLIQGSEIQATTWSDHAPVTMTIASPLL</sequence>
<dbReference type="Gene3D" id="3.60.10.10">
    <property type="entry name" value="Endonuclease/exonuclease/phosphatase"/>
    <property type="match status" value="1"/>
</dbReference>
<evidence type="ECO:0000259" key="12">
    <source>
        <dbReference type="Pfam" id="PF03372"/>
    </source>
</evidence>
<evidence type="ECO:0000313" key="13">
    <source>
        <dbReference type="Ensembl" id="ENSLLEP00000047298.1"/>
    </source>
</evidence>
<keyword evidence="14" id="KW-1185">Reference proteome</keyword>
<feature type="binding site" evidence="10">
    <location>
        <position position="241"/>
    </location>
    <ligand>
        <name>Mg(2+)</name>
        <dbReference type="ChEBI" id="CHEBI:18420"/>
        <label>1</label>
    </ligand>
</feature>
<proteinExistence type="inferred from homology"/>
<evidence type="ECO:0000256" key="9">
    <source>
        <dbReference type="PIRSR" id="PIRSR604808-1"/>
    </source>
</evidence>
<dbReference type="AlphaFoldDB" id="A0A8C5R5F6"/>
<dbReference type="GO" id="GO:0008311">
    <property type="term" value="F:double-stranded DNA 3'-5' DNA exonuclease activity"/>
    <property type="evidence" value="ECO:0007669"/>
    <property type="project" value="UniProtKB-EC"/>
</dbReference>
<evidence type="ECO:0000256" key="6">
    <source>
        <dbReference type="ARBA" id="ARBA00022801"/>
    </source>
</evidence>
<comment type="similarity">
    <text evidence="2">Belongs to the DNA repair enzymes AP/ExoA family.</text>
</comment>
<dbReference type="GO" id="GO:0005634">
    <property type="term" value="C:nucleus"/>
    <property type="evidence" value="ECO:0007669"/>
    <property type="project" value="TreeGrafter"/>
</dbReference>
<evidence type="ECO:0000256" key="4">
    <source>
        <dbReference type="ARBA" id="ARBA00022723"/>
    </source>
</evidence>
<keyword evidence="4 10" id="KW-0479">Metal-binding</keyword>
<feature type="binding site" evidence="10">
    <location>
        <position position="22"/>
    </location>
    <ligand>
        <name>Mg(2+)</name>
        <dbReference type="ChEBI" id="CHEBI:18420"/>
        <label>1</label>
    </ligand>
</feature>
<evidence type="ECO:0000256" key="3">
    <source>
        <dbReference type="ARBA" id="ARBA00012115"/>
    </source>
</evidence>
<evidence type="ECO:0000256" key="8">
    <source>
        <dbReference type="ARBA" id="ARBA00023204"/>
    </source>
</evidence>
<organism evidence="13 14">
    <name type="scientific">Leptobrachium leishanense</name>
    <name type="common">Leishan spiny toad</name>
    <dbReference type="NCBI Taxonomy" id="445787"/>
    <lineage>
        <taxon>Eukaryota</taxon>
        <taxon>Metazoa</taxon>
        <taxon>Chordata</taxon>
        <taxon>Craniata</taxon>
        <taxon>Vertebrata</taxon>
        <taxon>Euteleostomi</taxon>
        <taxon>Amphibia</taxon>
        <taxon>Batrachia</taxon>
        <taxon>Anura</taxon>
        <taxon>Pelobatoidea</taxon>
        <taxon>Megophryidae</taxon>
        <taxon>Leptobrachium</taxon>
    </lineage>
</organism>
<dbReference type="Proteomes" id="UP000694569">
    <property type="component" value="Unplaced"/>
</dbReference>
<dbReference type="GO" id="GO:0008081">
    <property type="term" value="F:phosphoric diester hydrolase activity"/>
    <property type="evidence" value="ECO:0007669"/>
    <property type="project" value="TreeGrafter"/>
</dbReference>
<feature type="binding site" evidence="10">
    <location>
        <position position="154"/>
    </location>
    <ligand>
        <name>Mg(2+)</name>
        <dbReference type="ChEBI" id="CHEBI:18420"/>
        <label>1</label>
    </ligand>
</feature>
<feature type="site" description="Transition state stabilizer" evidence="11">
    <location>
        <position position="156"/>
    </location>
</feature>
<evidence type="ECO:0000256" key="7">
    <source>
        <dbReference type="ARBA" id="ARBA00022842"/>
    </source>
</evidence>
<dbReference type="GeneTree" id="ENSGT01070000253955"/>
<dbReference type="PANTHER" id="PTHR22748:SF26">
    <property type="entry name" value="ENDONUCLEASE_EXONUCLEASE_PHOSPHATASE DOMAIN-CONTAINING PROTEIN"/>
    <property type="match status" value="1"/>
</dbReference>
<evidence type="ECO:0000256" key="1">
    <source>
        <dbReference type="ARBA" id="ARBA00000493"/>
    </source>
</evidence>
<dbReference type="InterPro" id="IPR036691">
    <property type="entry name" value="Endo/exonu/phosph_ase_sf"/>
</dbReference>
<dbReference type="PANTHER" id="PTHR22748">
    <property type="entry name" value="AP ENDONUCLEASE"/>
    <property type="match status" value="1"/>
</dbReference>
<evidence type="ECO:0000256" key="10">
    <source>
        <dbReference type="PIRSR" id="PIRSR604808-2"/>
    </source>
</evidence>
<evidence type="ECO:0000256" key="5">
    <source>
        <dbReference type="ARBA" id="ARBA00022763"/>
    </source>
</evidence>
<feature type="site" description="Interaction with DNA substrate" evidence="11">
    <location>
        <position position="242"/>
    </location>
</feature>
<reference evidence="13" key="1">
    <citation type="submission" date="2025-08" db="UniProtKB">
        <authorList>
            <consortium name="Ensembl"/>
        </authorList>
    </citation>
    <scope>IDENTIFICATION</scope>
</reference>
<feature type="binding site" evidence="10">
    <location>
        <position position="156"/>
    </location>
    <ligand>
        <name>Mg(2+)</name>
        <dbReference type="ChEBI" id="CHEBI:18420"/>
        <label>1</label>
    </ligand>
</feature>